<evidence type="ECO:0000313" key="1">
    <source>
        <dbReference type="EMBL" id="OAX56916.1"/>
    </source>
</evidence>
<dbReference type="Proteomes" id="UP000092021">
    <property type="component" value="Unassembled WGS sequence"/>
</dbReference>
<comment type="caution">
    <text evidence="1">The sequence shown here is derived from an EMBL/GenBank/DDBJ whole genome shotgun (WGS) entry which is preliminary data.</text>
</comment>
<reference evidence="1 2" key="1">
    <citation type="submission" date="2016-04" db="EMBL/GenBank/DDBJ databases">
        <title>Identification of putative biosynthetic pathways for the production of bioactive secondary metabolites by the marine actinomycete Kocuria kristinae RUTW2-3.</title>
        <authorList>
            <person name="Waterworth S.C."/>
            <person name="Walmsley T.A."/>
            <person name="Matongo T."/>
            <person name="Davies-Coleman M.T."/>
            <person name="Dorrington R.A."/>
        </authorList>
    </citation>
    <scope>NUCLEOTIDE SEQUENCE [LARGE SCALE GENOMIC DNA]</scope>
    <source>
        <strain evidence="1 2">RUTW4-5</strain>
    </source>
</reference>
<sequence>MNTEVRARPAVPSTTTAARCGYSMYAVNISSLEMNPNSRGMPAIDAAASTAMTRSTGIRTSMTARRRMSRVPAWWSTTPTTMNREDLNSAWAAVCTVAAVSASGVPTPTIATSRPSWDIVEYASSSLRS</sequence>
<organism evidence="1 2">
    <name type="scientific">Rothia kristinae</name>
    <dbReference type="NCBI Taxonomy" id="37923"/>
    <lineage>
        <taxon>Bacteria</taxon>
        <taxon>Bacillati</taxon>
        <taxon>Actinomycetota</taxon>
        <taxon>Actinomycetes</taxon>
        <taxon>Micrococcales</taxon>
        <taxon>Micrococcaceae</taxon>
        <taxon>Rothia</taxon>
    </lineage>
</organism>
<dbReference type="AlphaFoldDB" id="A0A657IU09"/>
<gene>
    <name evidence="1" type="ORF">A5N15_09060</name>
</gene>
<dbReference type="EMBL" id="LWGZ01000807">
    <property type="protein sequence ID" value="OAX56916.1"/>
    <property type="molecule type" value="Genomic_DNA"/>
</dbReference>
<accession>A0A657IU09</accession>
<protein>
    <submittedName>
        <fullName evidence="1">Uncharacterized protein</fullName>
    </submittedName>
</protein>
<name>A0A657IU09_9MICC</name>
<evidence type="ECO:0000313" key="2">
    <source>
        <dbReference type="Proteomes" id="UP000092021"/>
    </source>
</evidence>
<proteinExistence type="predicted"/>